<evidence type="ECO:0000256" key="16">
    <source>
        <dbReference type="ARBA" id="ARBA00023221"/>
    </source>
</evidence>
<dbReference type="Proteomes" id="UP000267251">
    <property type="component" value="Unassembled WGS sequence"/>
</dbReference>
<evidence type="ECO:0000256" key="9">
    <source>
        <dbReference type="ARBA" id="ARBA00022777"/>
    </source>
</evidence>
<dbReference type="Gene3D" id="3.30.70.890">
    <property type="entry name" value="GHMP kinase, C-terminal domain"/>
    <property type="match status" value="1"/>
</dbReference>
<evidence type="ECO:0000256" key="11">
    <source>
        <dbReference type="ARBA" id="ARBA00022842"/>
    </source>
</evidence>
<gene>
    <name evidence="19" type="ORF">BJ684DRAFT_21816</name>
</gene>
<reference evidence="20" key="1">
    <citation type="journal article" date="2018" name="Nat. Microbiol.">
        <title>Leveraging single-cell genomics to expand the fungal tree of life.</title>
        <authorList>
            <person name="Ahrendt S.R."/>
            <person name="Quandt C.A."/>
            <person name="Ciobanu D."/>
            <person name="Clum A."/>
            <person name="Salamov A."/>
            <person name="Andreopoulos B."/>
            <person name="Cheng J.F."/>
            <person name="Woyke T."/>
            <person name="Pelin A."/>
            <person name="Henrissat B."/>
            <person name="Reynolds N.K."/>
            <person name="Benny G.L."/>
            <person name="Smith M.E."/>
            <person name="James T.Y."/>
            <person name="Grigoriev I.V."/>
        </authorList>
    </citation>
    <scope>NUCLEOTIDE SEQUENCE [LARGE SCALE GENOMIC DNA]</scope>
</reference>
<sequence>FTRGSAPVPLPPFHHLSFLLTHTRVPRDTRRLVEHVRSLTEEYPAIIHPILDAIHAISQRCERASTTSPEEFHACLEKLIDMNQALLNALGTGHPALDRIVALTTSFGCHSKLTGAGGGGCSLTLLPPSHDKDASSTEAAMHKALEEQGFPSWQVDIAGPGVRAMPYTLREEEDDDAVLSSLLTTPPASTAWRSLHPEANV</sequence>
<dbReference type="PANTHER" id="PTHR43290:SF2">
    <property type="entry name" value="MEVALONATE KINASE"/>
    <property type="match status" value="1"/>
</dbReference>
<dbReference type="GO" id="GO:0005524">
    <property type="term" value="F:ATP binding"/>
    <property type="evidence" value="ECO:0007669"/>
    <property type="project" value="UniProtKB-KW"/>
</dbReference>
<keyword evidence="9 19" id="KW-0418">Kinase</keyword>
<comment type="similarity">
    <text evidence="2">Belongs to the GHMP kinase family. Mevalonate kinase subfamily.</text>
</comment>
<evidence type="ECO:0000256" key="6">
    <source>
        <dbReference type="ARBA" id="ARBA00022679"/>
    </source>
</evidence>
<evidence type="ECO:0000256" key="12">
    <source>
        <dbReference type="ARBA" id="ARBA00022955"/>
    </source>
</evidence>
<evidence type="ECO:0000256" key="7">
    <source>
        <dbReference type="ARBA" id="ARBA00022723"/>
    </source>
</evidence>
<keyword evidence="16" id="KW-0753">Steroid metabolism</keyword>
<evidence type="ECO:0000313" key="20">
    <source>
        <dbReference type="Proteomes" id="UP000267251"/>
    </source>
</evidence>
<dbReference type="GO" id="GO:0019287">
    <property type="term" value="P:isopentenyl diphosphate biosynthetic process, mevalonate pathway"/>
    <property type="evidence" value="ECO:0007669"/>
    <property type="project" value="TreeGrafter"/>
</dbReference>
<keyword evidence="8" id="KW-0547">Nucleotide-binding</keyword>
<keyword evidence="6" id="KW-0808">Transferase</keyword>
<dbReference type="InterPro" id="IPR036554">
    <property type="entry name" value="GHMP_kinase_C_sf"/>
</dbReference>
<dbReference type="SUPFAM" id="SSF55060">
    <property type="entry name" value="GHMP Kinase, C-terminal domain"/>
    <property type="match status" value="1"/>
</dbReference>
<proteinExistence type="inferred from homology"/>
<keyword evidence="7" id="KW-0479">Metal-binding</keyword>
<keyword evidence="20" id="KW-1185">Reference proteome</keyword>
<keyword evidence="11" id="KW-0460">Magnesium</keyword>
<comment type="subcellular location">
    <subcellularLocation>
        <location evidence="1">Cytoplasm</location>
    </subcellularLocation>
</comment>
<dbReference type="GO" id="GO:0046872">
    <property type="term" value="F:metal ion binding"/>
    <property type="evidence" value="ECO:0007669"/>
    <property type="project" value="UniProtKB-KW"/>
</dbReference>
<dbReference type="InterPro" id="IPR006205">
    <property type="entry name" value="Mev_gal_kin"/>
</dbReference>
<keyword evidence="13" id="KW-0756">Sterol biosynthesis</keyword>
<dbReference type="FunFam" id="3.30.70.890:FF:000003">
    <property type="entry name" value="Mevalonate kinase"/>
    <property type="match status" value="1"/>
</dbReference>
<dbReference type="OrthoDB" id="1652964at2759"/>
<keyword evidence="10" id="KW-0067">ATP-binding</keyword>
<organism evidence="19 20">
    <name type="scientific">Piptocephalis cylindrospora</name>
    <dbReference type="NCBI Taxonomy" id="1907219"/>
    <lineage>
        <taxon>Eukaryota</taxon>
        <taxon>Fungi</taxon>
        <taxon>Fungi incertae sedis</taxon>
        <taxon>Zoopagomycota</taxon>
        <taxon>Zoopagomycotina</taxon>
        <taxon>Zoopagomycetes</taxon>
        <taxon>Zoopagales</taxon>
        <taxon>Piptocephalidaceae</taxon>
        <taxon>Piptocephalis</taxon>
    </lineage>
</organism>
<evidence type="ECO:0000256" key="14">
    <source>
        <dbReference type="ARBA" id="ARBA00023098"/>
    </source>
</evidence>
<evidence type="ECO:0000313" key="19">
    <source>
        <dbReference type="EMBL" id="RKP11609.1"/>
    </source>
</evidence>
<evidence type="ECO:0000256" key="8">
    <source>
        <dbReference type="ARBA" id="ARBA00022741"/>
    </source>
</evidence>
<accession>A0A4V1IXM8</accession>
<name>A0A4V1IXM8_9FUNG</name>
<evidence type="ECO:0000256" key="3">
    <source>
        <dbReference type="ARBA" id="ARBA00012103"/>
    </source>
</evidence>
<evidence type="ECO:0000259" key="18">
    <source>
        <dbReference type="Pfam" id="PF08544"/>
    </source>
</evidence>
<feature type="non-terminal residue" evidence="19">
    <location>
        <position position="1"/>
    </location>
</feature>
<keyword evidence="14" id="KW-0443">Lipid metabolism</keyword>
<evidence type="ECO:0000256" key="1">
    <source>
        <dbReference type="ARBA" id="ARBA00004496"/>
    </source>
</evidence>
<dbReference type="Pfam" id="PF08544">
    <property type="entry name" value="GHMP_kinases_C"/>
    <property type="match status" value="1"/>
</dbReference>
<keyword evidence="12" id="KW-0752">Steroid biosynthesis</keyword>
<dbReference type="EC" id="2.7.1.36" evidence="3"/>
<protein>
    <recommendedName>
        <fullName evidence="3">mevalonate kinase</fullName>
        <ecNumber evidence="3">2.7.1.36</ecNumber>
    </recommendedName>
</protein>
<keyword evidence="5" id="KW-0444">Lipid biosynthesis</keyword>
<evidence type="ECO:0000256" key="5">
    <source>
        <dbReference type="ARBA" id="ARBA00022516"/>
    </source>
</evidence>
<dbReference type="GO" id="GO:0005829">
    <property type="term" value="C:cytosol"/>
    <property type="evidence" value="ECO:0007669"/>
    <property type="project" value="TreeGrafter"/>
</dbReference>
<comment type="pathway">
    <text evidence="17">Isoprenoid biosynthesis; isopentenyl diphosphate biosynthesis via mevalonate pathway; isopentenyl diphosphate from (R)-mevalonate: step 1/3.</text>
</comment>
<evidence type="ECO:0000256" key="10">
    <source>
        <dbReference type="ARBA" id="ARBA00022840"/>
    </source>
</evidence>
<dbReference type="InterPro" id="IPR013750">
    <property type="entry name" value="GHMP_kinase_C_dom"/>
</dbReference>
<dbReference type="EMBL" id="KZ988775">
    <property type="protein sequence ID" value="RKP11609.1"/>
    <property type="molecule type" value="Genomic_DNA"/>
</dbReference>
<evidence type="ECO:0000256" key="2">
    <source>
        <dbReference type="ARBA" id="ARBA00006495"/>
    </source>
</evidence>
<evidence type="ECO:0000256" key="4">
    <source>
        <dbReference type="ARBA" id="ARBA00022490"/>
    </source>
</evidence>
<dbReference type="GO" id="GO:0016126">
    <property type="term" value="P:sterol biosynthetic process"/>
    <property type="evidence" value="ECO:0007669"/>
    <property type="project" value="UniProtKB-KW"/>
</dbReference>
<evidence type="ECO:0000256" key="15">
    <source>
        <dbReference type="ARBA" id="ARBA00023166"/>
    </source>
</evidence>
<dbReference type="GO" id="GO:0004496">
    <property type="term" value="F:mevalonate kinase activity"/>
    <property type="evidence" value="ECO:0007669"/>
    <property type="project" value="UniProtKB-EC"/>
</dbReference>
<dbReference type="PANTHER" id="PTHR43290">
    <property type="entry name" value="MEVALONATE KINASE"/>
    <property type="match status" value="1"/>
</dbReference>
<keyword evidence="15" id="KW-1207">Sterol metabolism</keyword>
<dbReference type="AlphaFoldDB" id="A0A4V1IXM8"/>
<keyword evidence="4" id="KW-0963">Cytoplasm</keyword>
<evidence type="ECO:0000256" key="13">
    <source>
        <dbReference type="ARBA" id="ARBA00023011"/>
    </source>
</evidence>
<feature type="domain" description="GHMP kinase C-terminal" evidence="18">
    <location>
        <begin position="73"/>
        <end position="134"/>
    </location>
</feature>
<evidence type="ECO:0000256" key="17">
    <source>
        <dbReference type="ARBA" id="ARBA00029438"/>
    </source>
</evidence>